<dbReference type="EMBL" id="AGDY01000005">
    <property type="protein sequence ID" value="EMB22213.1"/>
    <property type="molecule type" value="Genomic_DNA"/>
</dbReference>
<accession>A0A0F6MQL0</accession>
<dbReference type="AlphaFoldDB" id="A0A0F6MQL0"/>
<evidence type="ECO:0000313" key="1">
    <source>
        <dbReference type="EMBL" id="EMB22213.1"/>
    </source>
</evidence>
<dbReference type="Proteomes" id="UP000011701">
    <property type="component" value="Chromosome"/>
</dbReference>
<organism evidence="1">
    <name type="scientific">Treponema denticola OTK</name>
    <dbReference type="NCBI Taxonomy" id="999434"/>
    <lineage>
        <taxon>Bacteria</taxon>
        <taxon>Pseudomonadati</taxon>
        <taxon>Spirochaetota</taxon>
        <taxon>Spirochaetia</taxon>
        <taxon>Spirochaetales</taxon>
        <taxon>Treponemataceae</taxon>
        <taxon>Treponema</taxon>
    </lineage>
</organism>
<dbReference type="RefSeq" id="WP_002691749.1">
    <property type="nucleotide sequence ID" value="NZ_CM001797.1"/>
</dbReference>
<dbReference type="PATRIC" id="fig|999434.4.peg.1174"/>
<protein>
    <submittedName>
        <fullName evidence="1">Uncharacterized protein</fullName>
    </submittedName>
</protein>
<proteinExistence type="predicted"/>
<gene>
    <name evidence="1" type="ORF">HMPREF9723_01131</name>
</gene>
<sequence length="199" mass="23277">MKRFVLIYVFVFLSIAIFASPFGLKMGMTIDEIAEQCEEYPSFVKDEIYLVKPIKKHPLFSYYAVYVNEKTGLYQIRAISDSISCNKYGTEIKNAFTSIKDRIAKTYGKPKVNDRYKNTADSYYQKDEYWFYSLREGSRELSAIWGEKTKLIDDLECVVLDCIADYIVEDGYVDEKAHLVLYYYFNNARGVEDEHDSVF</sequence>
<comment type="caution">
    <text evidence="1">The sequence shown here is derived from an EMBL/GenBank/DDBJ whole genome shotgun (WGS) entry which is preliminary data.</text>
</comment>
<dbReference type="HOGENOM" id="CLU_061765_2_0_12"/>
<name>A0A0F6MQL0_TREDN</name>
<reference evidence="1" key="1">
    <citation type="submission" date="2012-01" db="EMBL/GenBank/DDBJ databases">
        <title>The Genome Sequence of Treponema denticola OTK.</title>
        <authorList>
            <consortium name="The Broad Institute Genome Sequencing Platform"/>
            <person name="Earl A."/>
            <person name="Ward D."/>
            <person name="Feldgarden M."/>
            <person name="Gevers D."/>
            <person name="Blanton J.M."/>
            <person name="Fenno C.J."/>
            <person name="Baranova O.V."/>
            <person name="Mathney J."/>
            <person name="Dewhirst F.E."/>
            <person name="Izard J."/>
            <person name="Young S.K."/>
            <person name="Zeng Q."/>
            <person name="Gargeya S."/>
            <person name="Fitzgerald M."/>
            <person name="Haas B."/>
            <person name="Abouelleil A."/>
            <person name="Alvarado L."/>
            <person name="Arachchi H.M."/>
            <person name="Berlin A."/>
            <person name="Chapman S.B."/>
            <person name="Gearin G."/>
            <person name="Goldberg J."/>
            <person name="Griggs A."/>
            <person name="Gujja S."/>
            <person name="Hansen M."/>
            <person name="Heiman D."/>
            <person name="Howarth C."/>
            <person name="Larimer J."/>
            <person name="Lui A."/>
            <person name="MacDonald P.J.P."/>
            <person name="McCowen C."/>
            <person name="Montmayeur A."/>
            <person name="Murphy C."/>
            <person name="Neiman D."/>
            <person name="Pearson M."/>
            <person name="Priest M."/>
            <person name="Roberts A."/>
            <person name="Saif S."/>
            <person name="Shea T."/>
            <person name="Sisk P."/>
            <person name="Stolte C."/>
            <person name="Sykes S."/>
            <person name="Wortman J."/>
            <person name="Nusbaum C."/>
            <person name="Birren B."/>
        </authorList>
    </citation>
    <scope>NUCLEOTIDE SEQUENCE [LARGE SCALE GENOMIC DNA]</scope>
    <source>
        <strain evidence="1">OTK</strain>
    </source>
</reference>